<feature type="region of interest" description="Disordered" evidence="3">
    <location>
        <begin position="966"/>
        <end position="1022"/>
    </location>
</feature>
<evidence type="ECO:0000256" key="3">
    <source>
        <dbReference type="SAM" id="MobiDB-lite"/>
    </source>
</evidence>
<dbReference type="InterPro" id="IPR001895">
    <property type="entry name" value="RASGEF_cat_dom"/>
</dbReference>
<feature type="compositionally biased region" description="Polar residues" evidence="3">
    <location>
        <begin position="515"/>
        <end position="536"/>
    </location>
</feature>
<protein>
    <submittedName>
        <fullName evidence="5">Ras-specific guanine nucleotide-releasing factor 2</fullName>
    </submittedName>
</protein>
<proteinExistence type="predicted"/>
<dbReference type="SUPFAM" id="SSF48366">
    <property type="entry name" value="Ras GEF"/>
    <property type="match status" value="1"/>
</dbReference>
<accession>A0ABQ9XPD3</accession>
<dbReference type="EMBL" id="JARBJD010000110">
    <property type="protein sequence ID" value="KAK2951985.1"/>
    <property type="molecule type" value="Genomic_DNA"/>
</dbReference>
<feature type="region of interest" description="Disordered" evidence="3">
    <location>
        <begin position="563"/>
        <end position="744"/>
    </location>
</feature>
<feature type="compositionally biased region" description="Low complexity" evidence="3">
    <location>
        <begin position="972"/>
        <end position="988"/>
    </location>
</feature>
<dbReference type="InterPro" id="IPR023578">
    <property type="entry name" value="Ras_GEF_dom_sf"/>
</dbReference>
<dbReference type="PROSITE" id="PS50009">
    <property type="entry name" value="RASGEF_CAT"/>
    <property type="match status" value="1"/>
</dbReference>
<dbReference type="Gene3D" id="1.10.840.10">
    <property type="entry name" value="Ras guanine-nucleotide exchange factors catalytic domain"/>
    <property type="match status" value="1"/>
</dbReference>
<evidence type="ECO:0000256" key="2">
    <source>
        <dbReference type="PROSITE-ProRule" id="PRU00168"/>
    </source>
</evidence>
<dbReference type="Proteomes" id="UP001281761">
    <property type="component" value="Unassembled WGS sequence"/>
</dbReference>
<feature type="compositionally biased region" description="Polar residues" evidence="3">
    <location>
        <begin position="12"/>
        <end position="55"/>
    </location>
</feature>
<dbReference type="Pfam" id="PF00617">
    <property type="entry name" value="RasGEF"/>
    <property type="match status" value="1"/>
</dbReference>
<keyword evidence="1 2" id="KW-0344">Guanine-nucleotide releasing factor</keyword>
<feature type="compositionally biased region" description="Basic and acidic residues" evidence="3">
    <location>
        <begin position="814"/>
        <end position="824"/>
    </location>
</feature>
<dbReference type="PANTHER" id="PTHR23113">
    <property type="entry name" value="GUANINE NUCLEOTIDE EXCHANGE FACTOR"/>
    <property type="match status" value="1"/>
</dbReference>
<feature type="compositionally biased region" description="Basic and acidic residues" evidence="3">
    <location>
        <begin position="564"/>
        <end position="603"/>
    </location>
</feature>
<feature type="region of interest" description="Disordered" evidence="3">
    <location>
        <begin position="404"/>
        <end position="427"/>
    </location>
</feature>
<feature type="region of interest" description="Disordered" evidence="3">
    <location>
        <begin position="810"/>
        <end position="831"/>
    </location>
</feature>
<sequence length="1220" mass="140222">MTSIPPPDIQSVHGTESDVTQSSTNLVLSKTHQSGKFSPMNIPSSEQSHSSTAANKEQELVFSDSESSNSEQAELLDTDHYNPDVSDEDLSDNDLIRSKTSPTEQESREIEKMQKIFTTHLSGVFPTTILTQTRLSVHRLSFTESPLPYSDNSLLTFLIDFVDPDVRYSFDEFCSVYNKAHGPSTGSALLAKPLPPQPSISHLSYQDRILDLFELIQRNEHIRRICPPYPPLTSAKHPHFLSLQESIRNAQTMTEQLANESQTITSLYNRKKTGEPIPESSFQLNRSFSPPFCYPREYLLDEHGNKAHFDEEEENFEEMIWLSDFVELATSPHSSSHQYLRILFMCYREVTTRDILLRLLLERYIWAEVSSWQDIERTNSQPKEDDPSIISDWILLDVEDMESSNDYSPSTSSSHSSTPFQSSDHISHRKFHMPSTKTLSEMFLNRFRQKSATPPPSPPQMSISSNYKNDLRRKLAPLSLSTSQKDLRKIGANAFYTNASASLSSIDISLATSTESPPQNTSSFIPTTPKGDTSGNALRRRRTAVLSLHESDDESLMYFPIQETDNHEEVRKQNEGKPDETTKDDLDKETKEVQSEESLKESDEQNSSNSDTVNKETGDEKAIKDKEKKTENEEETRIEEEKEQKKEEDDVIIGEKDEEEQKRKDDEEKKLKEETERRQKEEEERLHKEEEERKRQEEEERIAREKAEEEERLRKEEEERKRQEEEERVRKEAEEERLRKEEEEQRRVDAAIDAFHTNYVSQLQRCQQSSLVIRHNVCSCLQLWVKTYPSDFLLEEGEMRRLEEMRVNGVNGESGKDVDTEVKSSDGTTSTTRLTSVSPFFSLLNTFLHLIDSEHHLSSLLNTLTTVSSRKGYSWFNVHNAPPPNIPKTWPTSIFIRSLEAKEGSEEKKRCDQQLKDALNSTWQVELIEIDPKELARQITLIESNLFVKIESVEFVELGWMKTKSKSDRSTTLEPSPLCTSSTTPTDSQHSPSPSPFAHHDQKGPRSSFAPPNPSHTPFLNPTPSSNLRSLILHFNRMSLWISTCVLSPTLPYLRAKVVEYFISLSTHFLKLNNFVGIMEVVTGLQRKSIRRLTSTWALVSRSRREEWERIVLLTELRGRFRNLRQRMQQSQPPLVPYFGLYLTDLVYINESQNVGPSGRVHLKKLSVEWKVIADIKKTALQPYALNVVSELWGYLLNVAGMGEEELMAHSLVIEPKVET</sequence>
<comment type="caution">
    <text evidence="5">The sequence shown here is derived from an EMBL/GenBank/DDBJ whole genome shotgun (WGS) entry which is preliminary data.</text>
</comment>
<gene>
    <name evidence="5" type="ORF">BLNAU_13085</name>
</gene>
<keyword evidence="6" id="KW-1185">Reference proteome</keyword>
<evidence type="ECO:0000259" key="4">
    <source>
        <dbReference type="PROSITE" id="PS50009"/>
    </source>
</evidence>
<evidence type="ECO:0000313" key="5">
    <source>
        <dbReference type="EMBL" id="KAK2951985.1"/>
    </source>
</evidence>
<feature type="domain" description="Ras-GEF" evidence="4">
    <location>
        <begin position="931"/>
        <end position="1217"/>
    </location>
</feature>
<dbReference type="PANTHER" id="PTHR23113:SF99">
    <property type="entry name" value="RASGEF DOMAIN-CONTAINING PROTEIN"/>
    <property type="match status" value="1"/>
</dbReference>
<name>A0ABQ9XPD3_9EUKA</name>
<feature type="compositionally biased region" description="Basic and acidic residues" evidence="3">
    <location>
        <begin position="639"/>
        <end position="744"/>
    </location>
</feature>
<feature type="compositionally biased region" description="Low complexity" evidence="3">
    <location>
        <begin position="404"/>
        <end position="424"/>
    </location>
</feature>
<feature type="compositionally biased region" description="Basic and acidic residues" evidence="3">
    <location>
        <begin position="613"/>
        <end position="631"/>
    </location>
</feature>
<dbReference type="SMART" id="SM00147">
    <property type="entry name" value="RasGEF"/>
    <property type="match status" value="1"/>
</dbReference>
<organism evidence="5 6">
    <name type="scientific">Blattamonas nauphoetae</name>
    <dbReference type="NCBI Taxonomy" id="2049346"/>
    <lineage>
        <taxon>Eukaryota</taxon>
        <taxon>Metamonada</taxon>
        <taxon>Preaxostyla</taxon>
        <taxon>Oxymonadida</taxon>
        <taxon>Blattamonas</taxon>
    </lineage>
</organism>
<evidence type="ECO:0000256" key="1">
    <source>
        <dbReference type="ARBA" id="ARBA00022658"/>
    </source>
</evidence>
<dbReference type="InterPro" id="IPR036964">
    <property type="entry name" value="RASGEF_cat_dom_sf"/>
</dbReference>
<reference evidence="5 6" key="1">
    <citation type="journal article" date="2022" name="bioRxiv">
        <title>Genomics of Preaxostyla Flagellates Illuminates Evolutionary Transitions and the Path Towards Mitochondrial Loss.</title>
        <authorList>
            <person name="Novak L.V.F."/>
            <person name="Treitli S.C."/>
            <person name="Pyrih J."/>
            <person name="Halakuc P."/>
            <person name="Pipaliya S.V."/>
            <person name="Vacek V."/>
            <person name="Brzon O."/>
            <person name="Soukal P."/>
            <person name="Eme L."/>
            <person name="Dacks J.B."/>
            <person name="Karnkowska A."/>
            <person name="Elias M."/>
            <person name="Hampl V."/>
        </authorList>
    </citation>
    <scope>NUCLEOTIDE SEQUENCE [LARGE SCALE GENOMIC DNA]</scope>
    <source>
        <strain evidence="5">NAU3</strain>
        <tissue evidence="5">Gut</tissue>
    </source>
</reference>
<evidence type="ECO:0000313" key="6">
    <source>
        <dbReference type="Proteomes" id="UP001281761"/>
    </source>
</evidence>
<feature type="region of interest" description="Disordered" evidence="3">
    <location>
        <begin position="512"/>
        <end position="538"/>
    </location>
</feature>
<feature type="region of interest" description="Disordered" evidence="3">
    <location>
        <begin position="1"/>
        <end position="109"/>
    </location>
</feature>
<dbReference type="InterPro" id="IPR008937">
    <property type="entry name" value="Ras-like_GEF"/>
</dbReference>